<dbReference type="eggNOG" id="ENOG502T5ZA">
    <property type="taxonomic scope" value="Eukaryota"/>
</dbReference>
<accession>Q2H8J6</accession>
<dbReference type="AlphaFoldDB" id="Q2H8J6"/>
<dbReference type="VEuPathDB" id="FungiDB:CHGG_03458"/>
<dbReference type="EMBL" id="CH408030">
    <property type="protein sequence ID" value="EAQ91523.1"/>
    <property type="molecule type" value="Genomic_DNA"/>
</dbReference>
<dbReference type="RefSeq" id="XP_001229974.1">
    <property type="nucleotide sequence ID" value="XM_001229973.1"/>
</dbReference>
<dbReference type="HOGENOM" id="CLU_566183_0_0_1"/>
<name>Q2H8J6_CHAGB</name>
<sequence length="482" mass="54531">MQPFSHGPPNPLFDATMDLDQQNDLSSFTAGHSWSRFTSEEPPPPPCFLHRLPIEILTKVCEELADDRSSLARLGRTNRVLNFIALPMLYTHLRDGQPQPRRDLALAATLLAYPKLRTAIRSIEFAASYEGPQAAPYSQEIIWDFHRVIQRLFGMVTFQGNSVSAPVKTMAIVCLIPNLTTLEITMARRWGNTNFLLHKVDNRVTGPKPTCILPSLQNLIVRFPVTEGTGWADGINLHSLNGLFYCAKNLQSITIERPRGGTSLTGRRPNVTCLRLIHSFLCYRGLRHVVRKCGDLTHFEFTNYPHGWPETYLPASPAQIVECLLPYSGTLEKLHLAPWLADPSQLQGRPYELLVRLPNFVALKQVAIDHRALANQIDHRALCRLLWDCPLLEGLSIMGLDGFPTEEFGTFTYAMIKLFKWPRLTKIRLEIARWCAFPARANTELHRHLWGDFNVVRMRRAGVEVVGVPALEERGPFADMDG</sequence>
<organism evidence="1 2">
    <name type="scientific">Chaetomium globosum (strain ATCC 6205 / CBS 148.51 / DSM 1962 / NBRC 6347 / NRRL 1970)</name>
    <name type="common">Soil fungus</name>
    <dbReference type="NCBI Taxonomy" id="306901"/>
    <lineage>
        <taxon>Eukaryota</taxon>
        <taxon>Fungi</taxon>
        <taxon>Dikarya</taxon>
        <taxon>Ascomycota</taxon>
        <taxon>Pezizomycotina</taxon>
        <taxon>Sordariomycetes</taxon>
        <taxon>Sordariomycetidae</taxon>
        <taxon>Sordariales</taxon>
        <taxon>Chaetomiaceae</taxon>
        <taxon>Chaetomium</taxon>
    </lineage>
</organism>
<protein>
    <recommendedName>
        <fullName evidence="3">F-box domain-containing protein</fullName>
    </recommendedName>
</protein>
<keyword evidence="2" id="KW-1185">Reference proteome</keyword>
<evidence type="ECO:0000313" key="1">
    <source>
        <dbReference type="EMBL" id="EAQ91523.1"/>
    </source>
</evidence>
<evidence type="ECO:0000313" key="2">
    <source>
        <dbReference type="Proteomes" id="UP000001056"/>
    </source>
</evidence>
<dbReference type="OrthoDB" id="4562316at2759"/>
<dbReference type="Gene3D" id="3.80.10.10">
    <property type="entry name" value="Ribonuclease Inhibitor"/>
    <property type="match status" value="1"/>
</dbReference>
<evidence type="ECO:0008006" key="3">
    <source>
        <dbReference type="Google" id="ProtNLM"/>
    </source>
</evidence>
<dbReference type="InParanoid" id="Q2H8J6"/>
<dbReference type="Proteomes" id="UP000001056">
    <property type="component" value="Unassembled WGS sequence"/>
</dbReference>
<dbReference type="GeneID" id="4389818"/>
<proteinExistence type="predicted"/>
<reference evidence="2" key="1">
    <citation type="journal article" date="2015" name="Genome Announc.">
        <title>Draft genome sequence of the cellulolytic fungus Chaetomium globosum.</title>
        <authorList>
            <person name="Cuomo C.A."/>
            <person name="Untereiner W.A."/>
            <person name="Ma L.-J."/>
            <person name="Grabherr M."/>
            <person name="Birren B.W."/>
        </authorList>
    </citation>
    <scope>NUCLEOTIDE SEQUENCE [LARGE SCALE GENOMIC DNA]</scope>
    <source>
        <strain evidence="2">ATCC 6205 / CBS 148.51 / DSM 1962 / NBRC 6347 / NRRL 1970</strain>
    </source>
</reference>
<gene>
    <name evidence="1" type="ORF">CHGG_03458</name>
</gene>
<dbReference type="InterPro" id="IPR032675">
    <property type="entry name" value="LRR_dom_sf"/>
</dbReference>